<dbReference type="Proteomes" id="UP000192223">
    <property type="component" value="Unplaced"/>
</dbReference>
<dbReference type="SUPFAM" id="SSF51445">
    <property type="entry name" value="(Trans)glycosidases"/>
    <property type="match status" value="1"/>
</dbReference>
<accession>A0A1W4X3G8</accession>
<comment type="catalytic activity">
    <reaction evidence="1">
        <text>Hydrolysis of terminal non-reducing N-acetyl-D-hexosamine residues in N-acetyl-beta-D-hexosaminides.</text>
        <dbReference type="EC" id="3.2.1.52"/>
    </reaction>
</comment>
<dbReference type="OrthoDB" id="10023921at2759"/>
<evidence type="ECO:0000256" key="3">
    <source>
        <dbReference type="ARBA" id="ARBA00012663"/>
    </source>
</evidence>
<dbReference type="Pfam" id="PF00728">
    <property type="entry name" value="Glyco_hydro_20"/>
    <property type="match status" value="1"/>
</dbReference>
<sequence>MTYIQHLGATIWRRKTTILVATGLLILLIFGLQYSNMRHKEKEKYRQKNGEQLPEMLALDAVDATNVKFVDNNLKSILFTAANNENSLKDLKIIPNIEKQLGIPLVNIDYNNLYIPQQRIVHFDLKGAPPKINYLKKIFPIIKTLGATGILLEYEDMFPFKGALKHLSAKNCYSEEDLSELLKSAEESKLDVIPLVQTFGHMEFALKYSDWSKLREVSNSPQALCPSRNGSLELIKQIIQQVMALHPKAKYLHIGCDEVYHMGECEICRLELRENLFLRHVRNVAAIIHEKFPSLRLIIWDDMLRHISQQSMQEISLGDHVEPMVWVYAEDIYRFVQSPTWDKYAAVFQTAWTASAFKGAFGETLYIPNAKRHLENNLQWLYVMSQQARSFKRGLSGIVLTGWQRYDHFAILCELLPASVPSLALSLLAVTHGHFNSSLRGPFLSALSCPEHTSSSRPVPFINLFDDPYLWDKVGRCMFPGSPVFRLTYRLHNSEEEANEFIKSIHQNKAWLTMYNVRHNFSSPLRIEELTSELPRIYHGFLSLMRSSQDILRDVFDNYTVLEWIEQRIYPYVVELEKIQNRSVALTIFKTWPRRPLAPLKDLQRLGISLPEE</sequence>
<dbReference type="RefSeq" id="XP_018327337.1">
    <property type="nucleotide sequence ID" value="XM_018471835.2"/>
</dbReference>
<dbReference type="GeneID" id="108738429"/>
<keyword evidence="5" id="KW-0472">Membrane</keyword>
<dbReference type="PANTHER" id="PTHR21040">
    <property type="entry name" value="BCDNA.GH04120"/>
    <property type="match status" value="1"/>
</dbReference>
<dbReference type="InterPro" id="IPR015883">
    <property type="entry name" value="Glyco_hydro_20_cat"/>
</dbReference>
<evidence type="ECO:0000313" key="9">
    <source>
        <dbReference type="RefSeq" id="XP_025832373.1"/>
    </source>
</evidence>
<dbReference type="PANTHER" id="PTHR21040:SF8">
    <property type="entry name" value="BCDNA.GH04120"/>
    <property type="match status" value="1"/>
</dbReference>
<dbReference type="RefSeq" id="XP_025832373.1">
    <property type="nucleotide sequence ID" value="XM_025976588.1"/>
</dbReference>
<feature type="domain" description="WRKY" evidence="6">
    <location>
        <begin position="460"/>
        <end position="524"/>
    </location>
</feature>
<evidence type="ECO:0000256" key="5">
    <source>
        <dbReference type="SAM" id="Phobius"/>
    </source>
</evidence>
<dbReference type="InterPro" id="IPR038901">
    <property type="entry name" value="HEXDC-like"/>
</dbReference>
<keyword evidence="5" id="KW-0812">Transmembrane</keyword>
<keyword evidence="5" id="KW-1133">Transmembrane helix</keyword>
<keyword evidence="7" id="KW-1185">Reference proteome</keyword>
<reference evidence="8 9" key="1">
    <citation type="submission" date="2025-04" db="UniProtKB">
        <authorList>
            <consortium name="RefSeq"/>
        </authorList>
    </citation>
    <scope>IDENTIFICATION</scope>
    <source>
        <tissue evidence="8 9">Entire body</tissue>
    </source>
</reference>
<evidence type="ECO:0000313" key="8">
    <source>
        <dbReference type="RefSeq" id="XP_018327337.1"/>
    </source>
</evidence>
<dbReference type="AlphaFoldDB" id="A0A1W4X3G8"/>
<evidence type="ECO:0000256" key="2">
    <source>
        <dbReference type="ARBA" id="ARBA00006285"/>
    </source>
</evidence>
<dbReference type="KEGG" id="apln:108738429"/>
<gene>
    <name evidence="8 9" type="primary">LOC108738429</name>
</gene>
<dbReference type="GO" id="GO:0004563">
    <property type="term" value="F:beta-N-acetylhexosaminidase activity"/>
    <property type="evidence" value="ECO:0007669"/>
    <property type="project" value="UniProtKB-EC"/>
</dbReference>
<evidence type="ECO:0000313" key="7">
    <source>
        <dbReference type="Proteomes" id="UP000192223"/>
    </source>
</evidence>
<comment type="similarity">
    <text evidence="2">Belongs to the glycosyl hydrolase 20 family.</text>
</comment>
<name>A0A1W4X3G8_AGRPL</name>
<dbReference type="STRING" id="224129.A0A1W4X3G8"/>
<organism evidence="7 8">
    <name type="scientific">Agrilus planipennis</name>
    <name type="common">Emerald ash borer</name>
    <name type="synonym">Agrilus marcopoli</name>
    <dbReference type="NCBI Taxonomy" id="224129"/>
    <lineage>
        <taxon>Eukaryota</taxon>
        <taxon>Metazoa</taxon>
        <taxon>Ecdysozoa</taxon>
        <taxon>Arthropoda</taxon>
        <taxon>Hexapoda</taxon>
        <taxon>Insecta</taxon>
        <taxon>Pterygota</taxon>
        <taxon>Neoptera</taxon>
        <taxon>Endopterygota</taxon>
        <taxon>Coleoptera</taxon>
        <taxon>Polyphaga</taxon>
        <taxon>Elateriformia</taxon>
        <taxon>Buprestoidea</taxon>
        <taxon>Buprestidae</taxon>
        <taxon>Agrilinae</taxon>
        <taxon>Agrilus</taxon>
    </lineage>
</organism>
<evidence type="ECO:0000259" key="6">
    <source>
        <dbReference type="PROSITE" id="PS50811"/>
    </source>
</evidence>
<feature type="transmembrane region" description="Helical" evidence="5">
    <location>
        <begin position="16"/>
        <end position="34"/>
    </location>
</feature>
<dbReference type="InterPro" id="IPR003657">
    <property type="entry name" value="WRKY_dom"/>
</dbReference>
<dbReference type="GO" id="GO:0005975">
    <property type="term" value="P:carbohydrate metabolic process"/>
    <property type="evidence" value="ECO:0007669"/>
    <property type="project" value="InterPro"/>
</dbReference>
<keyword evidence="4" id="KW-0378">Hydrolase</keyword>
<dbReference type="GO" id="GO:0043565">
    <property type="term" value="F:sequence-specific DNA binding"/>
    <property type="evidence" value="ECO:0007669"/>
    <property type="project" value="InterPro"/>
</dbReference>
<dbReference type="InterPro" id="IPR017853">
    <property type="entry name" value="GH"/>
</dbReference>
<evidence type="ECO:0000256" key="4">
    <source>
        <dbReference type="ARBA" id="ARBA00022801"/>
    </source>
</evidence>
<protein>
    <recommendedName>
        <fullName evidence="3">beta-N-acetylhexosaminidase</fullName>
        <ecNumber evidence="3">3.2.1.52</ecNumber>
    </recommendedName>
</protein>
<evidence type="ECO:0000256" key="1">
    <source>
        <dbReference type="ARBA" id="ARBA00001231"/>
    </source>
</evidence>
<dbReference type="PROSITE" id="PS50811">
    <property type="entry name" value="WRKY"/>
    <property type="match status" value="1"/>
</dbReference>
<dbReference type="EC" id="3.2.1.52" evidence="3"/>
<dbReference type="GO" id="GO:0003700">
    <property type="term" value="F:DNA-binding transcription factor activity"/>
    <property type="evidence" value="ECO:0007669"/>
    <property type="project" value="InterPro"/>
</dbReference>
<dbReference type="CDD" id="cd06565">
    <property type="entry name" value="GH20_GcnA-like"/>
    <property type="match status" value="1"/>
</dbReference>
<proteinExistence type="inferred from homology"/>
<dbReference type="Gene3D" id="3.20.20.80">
    <property type="entry name" value="Glycosidases"/>
    <property type="match status" value="1"/>
</dbReference>